<reference evidence="1" key="1">
    <citation type="journal article" date="2017" name="Science">
        <title>Giant viruses with an expanded complement of translation system components.</title>
        <authorList>
            <person name="Schulz F."/>
            <person name="Yutin N."/>
            <person name="Ivanova N.N."/>
            <person name="Ortega D.R."/>
            <person name="Lee T.K."/>
            <person name="Vierheilig J."/>
            <person name="Daims H."/>
            <person name="Horn M."/>
            <person name="Wagner M."/>
            <person name="Jensen G.J."/>
            <person name="Kyrpides N.C."/>
            <person name="Koonin E.V."/>
            <person name="Woyke T."/>
        </authorList>
    </citation>
    <scope>NUCLEOTIDE SEQUENCE</scope>
    <source>
        <strain evidence="1">ILV1</strain>
    </source>
</reference>
<evidence type="ECO:0000313" key="1">
    <source>
        <dbReference type="EMBL" id="ARF09994.1"/>
    </source>
</evidence>
<proteinExistence type="predicted"/>
<protein>
    <submittedName>
        <fullName evidence="1">Uncharacterized protein</fullName>
    </submittedName>
</protein>
<accession>A0A1V0SEE4</accession>
<gene>
    <name evidence="1" type="ORF">Indivirus_7_10</name>
</gene>
<sequence length="248" mass="28875">MADLTSQLPNLITIFEKTGKRLFFLSPREDIEYVYFIDFLCYKLKVLAASKFLSIYEMPDDRNEPNMFDSEVITKIFMRFGYTSFGAFSDIQKQLLNDTFQKYFGIGYPSILVKKYITNETLRLLEYQQGNNGYTVIIYNVENGVMTLDAKYFVDININSIVNVFVTQYCSNYISNISNEPLDVLLSEKVTSVSQILKEVQHRNKQALTLCAIRKFRHSLLSMFPKEIVRMIAKNIVMSKFTYDSLIK</sequence>
<dbReference type="EMBL" id="KY684091">
    <property type="protein sequence ID" value="ARF09994.1"/>
    <property type="molecule type" value="Genomic_DNA"/>
</dbReference>
<name>A0A1V0SEE4_9VIRU</name>
<organism evidence="1">
    <name type="scientific">Indivirus ILV1</name>
    <dbReference type="NCBI Taxonomy" id="1977633"/>
    <lineage>
        <taxon>Viruses</taxon>
        <taxon>Varidnaviria</taxon>
        <taxon>Bamfordvirae</taxon>
        <taxon>Nucleocytoviricota</taxon>
        <taxon>Megaviricetes</taxon>
        <taxon>Imitervirales</taxon>
        <taxon>Mimiviridae</taxon>
        <taxon>Klosneuvirinae</taxon>
        <taxon>Indivirus</taxon>
    </lineage>
</organism>